<organism evidence="1 2">
    <name type="scientific">Crucibulum laeve</name>
    <dbReference type="NCBI Taxonomy" id="68775"/>
    <lineage>
        <taxon>Eukaryota</taxon>
        <taxon>Fungi</taxon>
        <taxon>Dikarya</taxon>
        <taxon>Basidiomycota</taxon>
        <taxon>Agaricomycotina</taxon>
        <taxon>Agaricomycetes</taxon>
        <taxon>Agaricomycetidae</taxon>
        <taxon>Agaricales</taxon>
        <taxon>Agaricineae</taxon>
        <taxon>Nidulariaceae</taxon>
        <taxon>Crucibulum</taxon>
    </lineage>
</organism>
<dbReference type="PROSITE" id="PS51257">
    <property type="entry name" value="PROKAR_LIPOPROTEIN"/>
    <property type="match status" value="1"/>
</dbReference>
<gene>
    <name evidence="1" type="ORF">BDQ12DRAFT_473659</name>
</gene>
<accession>A0A5C3LVV5</accession>
<dbReference type="AlphaFoldDB" id="A0A5C3LVV5"/>
<sequence length="54" mass="5941">MRASIFLRHTYPAHYGSSGSCSPFSSEERRLTESISIRGASHLEPKLSLTSLTS</sequence>
<keyword evidence="2" id="KW-1185">Reference proteome</keyword>
<proteinExistence type="predicted"/>
<dbReference type="Proteomes" id="UP000308652">
    <property type="component" value="Unassembled WGS sequence"/>
</dbReference>
<protein>
    <submittedName>
        <fullName evidence="1">Uncharacterized protein</fullName>
    </submittedName>
</protein>
<evidence type="ECO:0000313" key="2">
    <source>
        <dbReference type="Proteomes" id="UP000308652"/>
    </source>
</evidence>
<name>A0A5C3LVV5_9AGAR</name>
<reference evidence="1 2" key="1">
    <citation type="journal article" date="2019" name="Nat. Ecol. Evol.">
        <title>Megaphylogeny resolves global patterns of mushroom evolution.</title>
        <authorList>
            <person name="Varga T."/>
            <person name="Krizsan K."/>
            <person name="Foldi C."/>
            <person name="Dima B."/>
            <person name="Sanchez-Garcia M."/>
            <person name="Sanchez-Ramirez S."/>
            <person name="Szollosi G.J."/>
            <person name="Szarkandi J.G."/>
            <person name="Papp V."/>
            <person name="Albert L."/>
            <person name="Andreopoulos W."/>
            <person name="Angelini C."/>
            <person name="Antonin V."/>
            <person name="Barry K.W."/>
            <person name="Bougher N.L."/>
            <person name="Buchanan P."/>
            <person name="Buyck B."/>
            <person name="Bense V."/>
            <person name="Catcheside P."/>
            <person name="Chovatia M."/>
            <person name="Cooper J."/>
            <person name="Damon W."/>
            <person name="Desjardin D."/>
            <person name="Finy P."/>
            <person name="Geml J."/>
            <person name="Haridas S."/>
            <person name="Hughes K."/>
            <person name="Justo A."/>
            <person name="Karasinski D."/>
            <person name="Kautmanova I."/>
            <person name="Kiss B."/>
            <person name="Kocsube S."/>
            <person name="Kotiranta H."/>
            <person name="LaButti K.M."/>
            <person name="Lechner B.E."/>
            <person name="Liimatainen K."/>
            <person name="Lipzen A."/>
            <person name="Lukacs Z."/>
            <person name="Mihaltcheva S."/>
            <person name="Morgado L.N."/>
            <person name="Niskanen T."/>
            <person name="Noordeloos M.E."/>
            <person name="Ohm R.A."/>
            <person name="Ortiz-Santana B."/>
            <person name="Ovrebo C."/>
            <person name="Racz N."/>
            <person name="Riley R."/>
            <person name="Savchenko A."/>
            <person name="Shiryaev A."/>
            <person name="Soop K."/>
            <person name="Spirin V."/>
            <person name="Szebenyi C."/>
            <person name="Tomsovsky M."/>
            <person name="Tulloss R.E."/>
            <person name="Uehling J."/>
            <person name="Grigoriev I.V."/>
            <person name="Vagvolgyi C."/>
            <person name="Papp T."/>
            <person name="Martin F.M."/>
            <person name="Miettinen O."/>
            <person name="Hibbett D.S."/>
            <person name="Nagy L.G."/>
        </authorList>
    </citation>
    <scope>NUCLEOTIDE SEQUENCE [LARGE SCALE GENOMIC DNA]</scope>
    <source>
        <strain evidence="1 2">CBS 166.37</strain>
    </source>
</reference>
<dbReference type="EMBL" id="ML213661">
    <property type="protein sequence ID" value="TFK32881.1"/>
    <property type="molecule type" value="Genomic_DNA"/>
</dbReference>
<evidence type="ECO:0000313" key="1">
    <source>
        <dbReference type="EMBL" id="TFK32881.1"/>
    </source>
</evidence>